<feature type="domain" description="Thioredoxin-like fold" evidence="3">
    <location>
        <begin position="118"/>
        <end position="243"/>
    </location>
</feature>
<comment type="caution">
    <text evidence="4">The sequence shown here is derived from an EMBL/GenBank/DDBJ whole genome shotgun (WGS) entry which is preliminary data.</text>
</comment>
<keyword evidence="2" id="KW-1133">Transmembrane helix</keyword>
<reference evidence="4 5" key="1">
    <citation type="submission" date="2019-07" db="EMBL/GenBank/DDBJ databases">
        <title>Whole genome shotgun sequence of Actinotalea fermentans NBRC 105374.</title>
        <authorList>
            <person name="Hosoyama A."/>
            <person name="Uohara A."/>
            <person name="Ohji S."/>
            <person name="Ichikawa N."/>
        </authorList>
    </citation>
    <scope>NUCLEOTIDE SEQUENCE [LARGE SCALE GENOMIC DNA]</scope>
    <source>
        <strain evidence="4 5">NBRC 105374</strain>
    </source>
</reference>
<dbReference type="RefSeq" id="WP_034246732.1">
    <property type="nucleotide sequence ID" value="NZ_BJYK01000009.1"/>
</dbReference>
<keyword evidence="5" id="KW-1185">Reference proteome</keyword>
<gene>
    <name evidence="4" type="ORF">AFE02nite_28840</name>
</gene>
<dbReference type="Pfam" id="PF13462">
    <property type="entry name" value="Thioredoxin_4"/>
    <property type="match status" value="1"/>
</dbReference>
<evidence type="ECO:0000313" key="5">
    <source>
        <dbReference type="Proteomes" id="UP000321484"/>
    </source>
</evidence>
<keyword evidence="2" id="KW-0812">Transmembrane</keyword>
<evidence type="ECO:0000259" key="3">
    <source>
        <dbReference type="Pfam" id="PF13462"/>
    </source>
</evidence>
<evidence type="ECO:0000256" key="2">
    <source>
        <dbReference type="SAM" id="Phobius"/>
    </source>
</evidence>
<feature type="compositionally biased region" description="Basic and acidic residues" evidence="1">
    <location>
        <begin position="21"/>
        <end position="30"/>
    </location>
</feature>
<name>A0A511Z117_9CELL</name>
<feature type="region of interest" description="Disordered" evidence="1">
    <location>
        <begin position="1"/>
        <end position="30"/>
    </location>
</feature>
<organism evidence="4 5">
    <name type="scientific">Actinotalea fermentans</name>
    <dbReference type="NCBI Taxonomy" id="43671"/>
    <lineage>
        <taxon>Bacteria</taxon>
        <taxon>Bacillati</taxon>
        <taxon>Actinomycetota</taxon>
        <taxon>Actinomycetes</taxon>
        <taxon>Micrococcales</taxon>
        <taxon>Cellulomonadaceae</taxon>
        <taxon>Actinotalea</taxon>
    </lineage>
</organism>
<dbReference type="Proteomes" id="UP000321484">
    <property type="component" value="Unassembled WGS sequence"/>
</dbReference>
<dbReference type="AlphaFoldDB" id="A0A511Z117"/>
<accession>A0A511Z117</accession>
<dbReference type="EMBL" id="BJYK01000009">
    <property type="protein sequence ID" value="GEN81150.1"/>
    <property type="molecule type" value="Genomic_DNA"/>
</dbReference>
<sequence>MSYAASKRGKVQSSQAQAARRAAEEQARREAAARRRRRALLTWGGAGLVLVIAAVVTVTQVQAAQARDRLRGPHNMMSDGLVMYGDTESIVGLVTDANGPGTDPVATGSTRFLGVADVRLFVDYTDPQPAEFWAASGEALSERMINGDVSLEIHPIGDDATSIAAAAAFGCVADKAPDSGLVAHGALLAAQDRIVAAGAEELPGVLADALVEGGVDDEAVASCIADERFRPWVEDATQRAAEVAVYPAIGPVTTSTLFILDLPYGGEPDDSEGFMAAVEAAVSQVKAEAGISDETADAQG</sequence>
<dbReference type="Gene3D" id="3.40.30.10">
    <property type="entry name" value="Glutaredoxin"/>
    <property type="match status" value="1"/>
</dbReference>
<protein>
    <recommendedName>
        <fullName evidence="3">Thioredoxin-like fold domain-containing protein</fullName>
    </recommendedName>
</protein>
<dbReference type="SUPFAM" id="SSF52833">
    <property type="entry name" value="Thioredoxin-like"/>
    <property type="match status" value="1"/>
</dbReference>
<proteinExistence type="predicted"/>
<keyword evidence="2" id="KW-0472">Membrane</keyword>
<feature type="transmembrane region" description="Helical" evidence="2">
    <location>
        <begin position="39"/>
        <end position="61"/>
    </location>
</feature>
<evidence type="ECO:0000256" key="1">
    <source>
        <dbReference type="SAM" id="MobiDB-lite"/>
    </source>
</evidence>
<dbReference type="InterPro" id="IPR012336">
    <property type="entry name" value="Thioredoxin-like_fold"/>
</dbReference>
<evidence type="ECO:0000313" key="4">
    <source>
        <dbReference type="EMBL" id="GEN81150.1"/>
    </source>
</evidence>
<dbReference type="InterPro" id="IPR036249">
    <property type="entry name" value="Thioredoxin-like_sf"/>
</dbReference>
<dbReference type="OrthoDB" id="117402at2"/>